<dbReference type="RefSeq" id="WP_290443595.1">
    <property type="nucleotide sequence ID" value="NZ_JAMXWN010000013.1"/>
</dbReference>
<proteinExistence type="predicted"/>
<dbReference type="InterPro" id="IPR051332">
    <property type="entry name" value="Fosfomycin_Res_Enzymes"/>
</dbReference>
<gene>
    <name evidence="3" type="ORF">ACFP7A_08695</name>
</gene>
<dbReference type="InterPro" id="IPR004360">
    <property type="entry name" value="Glyas_Fos-R_dOase_dom"/>
</dbReference>
<evidence type="ECO:0000256" key="1">
    <source>
        <dbReference type="ARBA" id="ARBA00022723"/>
    </source>
</evidence>
<evidence type="ECO:0000313" key="4">
    <source>
        <dbReference type="Proteomes" id="UP001596267"/>
    </source>
</evidence>
<organism evidence="3 4">
    <name type="scientific">Sporolactobacillus kofuensis</name>
    <dbReference type="NCBI Taxonomy" id="269672"/>
    <lineage>
        <taxon>Bacteria</taxon>
        <taxon>Bacillati</taxon>
        <taxon>Bacillota</taxon>
        <taxon>Bacilli</taxon>
        <taxon>Bacillales</taxon>
        <taxon>Sporolactobacillaceae</taxon>
        <taxon>Sporolactobacillus</taxon>
    </lineage>
</organism>
<dbReference type="PANTHER" id="PTHR36113:SF6">
    <property type="entry name" value="FOSFOMYCIN RESISTANCE PROTEIN FOSX"/>
    <property type="match status" value="1"/>
</dbReference>
<evidence type="ECO:0000259" key="2">
    <source>
        <dbReference type="PROSITE" id="PS51819"/>
    </source>
</evidence>
<name>A0ABW1WEP1_9BACL</name>
<keyword evidence="4" id="KW-1185">Reference proteome</keyword>
<dbReference type="InterPro" id="IPR037523">
    <property type="entry name" value="VOC_core"/>
</dbReference>
<dbReference type="SUPFAM" id="SSF54593">
    <property type="entry name" value="Glyoxalase/Bleomycin resistance protein/Dihydroxybiphenyl dioxygenase"/>
    <property type="match status" value="1"/>
</dbReference>
<dbReference type="Proteomes" id="UP001596267">
    <property type="component" value="Unassembled WGS sequence"/>
</dbReference>
<dbReference type="InterPro" id="IPR029068">
    <property type="entry name" value="Glyas_Bleomycin-R_OHBP_Dase"/>
</dbReference>
<protein>
    <submittedName>
        <fullName evidence="3">VOC family protein</fullName>
    </submittedName>
</protein>
<dbReference type="CDD" id="cd08352">
    <property type="entry name" value="VOC_Bs_YwkD_like"/>
    <property type="match status" value="1"/>
</dbReference>
<feature type="domain" description="VOC" evidence="2">
    <location>
        <begin position="6"/>
        <end position="129"/>
    </location>
</feature>
<reference evidence="4" key="1">
    <citation type="journal article" date="2019" name="Int. J. Syst. Evol. Microbiol.">
        <title>The Global Catalogue of Microorganisms (GCM) 10K type strain sequencing project: providing services to taxonomists for standard genome sequencing and annotation.</title>
        <authorList>
            <consortium name="The Broad Institute Genomics Platform"/>
            <consortium name="The Broad Institute Genome Sequencing Center for Infectious Disease"/>
            <person name="Wu L."/>
            <person name="Ma J."/>
        </authorList>
    </citation>
    <scope>NUCLEOTIDE SEQUENCE [LARGE SCALE GENOMIC DNA]</scope>
    <source>
        <strain evidence="4">CCUG 42001</strain>
    </source>
</reference>
<sequence>MITITGIHHCAIICSDYERAKHFYVDLLEFKILEETYRAERHSYKLDLSLPDGSQIELFSFPAPPNRQTQPEACGLRHLAFKVPNVAVAVRELNDKGIVTEPIRIDPLTSKPFTFFRDPDDLPLELYQT</sequence>
<dbReference type="PANTHER" id="PTHR36113">
    <property type="entry name" value="LYASE, PUTATIVE-RELATED-RELATED"/>
    <property type="match status" value="1"/>
</dbReference>
<dbReference type="NCBIfam" id="NF008551">
    <property type="entry name" value="PRK11478.1"/>
    <property type="match status" value="1"/>
</dbReference>
<dbReference type="Gene3D" id="3.10.180.10">
    <property type="entry name" value="2,3-Dihydroxybiphenyl 1,2-Dioxygenase, domain 1"/>
    <property type="match status" value="1"/>
</dbReference>
<dbReference type="EMBL" id="JBHSTQ010000007">
    <property type="protein sequence ID" value="MFC6386679.1"/>
    <property type="molecule type" value="Genomic_DNA"/>
</dbReference>
<comment type="caution">
    <text evidence="3">The sequence shown here is derived from an EMBL/GenBank/DDBJ whole genome shotgun (WGS) entry which is preliminary data.</text>
</comment>
<keyword evidence="1" id="KW-0479">Metal-binding</keyword>
<dbReference type="Pfam" id="PF00903">
    <property type="entry name" value="Glyoxalase"/>
    <property type="match status" value="1"/>
</dbReference>
<dbReference type="InterPro" id="IPR037478">
    <property type="entry name" value="YwkD-like_dom"/>
</dbReference>
<accession>A0ABW1WEP1</accession>
<dbReference type="PROSITE" id="PS51819">
    <property type="entry name" value="VOC"/>
    <property type="match status" value="1"/>
</dbReference>
<evidence type="ECO:0000313" key="3">
    <source>
        <dbReference type="EMBL" id="MFC6386679.1"/>
    </source>
</evidence>